<evidence type="ECO:0000313" key="1">
    <source>
        <dbReference type="EMBL" id="RFT45870.1"/>
    </source>
</evidence>
<organism evidence="1 2">
    <name type="scientific">Cutibacterium avidum</name>
    <dbReference type="NCBI Taxonomy" id="33010"/>
    <lineage>
        <taxon>Bacteria</taxon>
        <taxon>Bacillati</taxon>
        <taxon>Actinomycetota</taxon>
        <taxon>Actinomycetes</taxon>
        <taxon>Propionibacteriales</taxon>
        <taxon>Propionibacteriaceae</taxon>
        <taxon>Cutibacterium</taxon>
    </lineage>
</organism>
<reference evidence="1 2" key="1">
    <citation type="submission" date="2017-07" db="EMBL/GenBank/DDBJ databases">
        <authorList>
            <person name="Sun Z.S."/>
            <person name="Albrecht U."/>
            <person name="Echele G."/>
            <person name="Lee C.C."/>
        </authorList>
    </citation>
    <scope>NUCLEOTIDE SEQUENCE [LARGE SCALE GENOMIC DNA]</scope>
    <source>
        <strain evidence="1 2">P16-029</strain>
    </source>
</reference>
<dbReference type="AlphaFoldDB" id="A0A1B3PYN1"/>
<comment type="caution">
    <text evidence="1">The sequence shown here is derived from an EMBL/GenBank/DDBJ whole genome shotgun (WGS) entry which is preliminary data.</text>
</comment>
<evidence type="ECO:0000313" key="2">
    <source>
        <dbReference type="Proteomes" id="UP000259211"/>
    </source>
</evidence>
<dbReference type="EMBL" id="NOWI01000003">
    <property type="protein sequence ID" value="RFT45870.1"/>
    <property type="molecule type" value="Genomic_DNA"/>
</dbReference>
<protein>
    <submittedName>
        <fullName evidence="1">Uncharacterized protein</fullName>
    </submittedName>
</protein>
<gene>
    <name evidence="1" type="ORF">CHT91_03385</name>
</gene>
<name>A0A1B3PYN1_9ACTN</name>
<proteinExistence type="predicted"/>
<dbReference type="Proteomes" id="UP000259211">
    <property type="component" value="Unassembled WGS sequence"/>
</dbReference>
<accession>A0A1B3PYN1</accession>
<sequence>MGRIPERLVYTANLQCGNAKYGYRHIQAEHAEDWKAVAYPSGDPNHWHFINWFITETGKKALSVQEDKARNVYNYRGWIQIKDSRGRVIKNYCPKLAISRDSGHRIITTYPMNCSSLSLPHK</sequence>